<evidence type="ECO:0000313" key="4">
    <source>
        <dbReference type="Proteomes" id="UP001595974"/>
    </source>
</evidence>
<dbReference type="InterPro" id="IPR002104">
    <property type="entry name" value="Integrase_catalytic"/>
</dbReference>
<dbReference type="EMBL" id="JBHSOG010000093">
    <property type="protein sequence ID" value="MFC5771229.1"/>
    <property type="molecule type" value="Genomic_DNA"/>
</dbReference>
<keyword evidence="1" id="KW-0233">DNA recombination</keyword>
<evidence type="ECO:0000313" key="3">
    <source>
        <dbReference type="EMBL" id="MFC5771229.1"/>
    </source>
</evidence>
<organism evidence="3 4">
    <name type="scientific">Thauera sinica</name>
    <dbReference type="NCBI Taxonomy" id="2665146"/>
    <lineage>
        <taxon>Bacteria</taxon>
        <taxon>Pseudomonadati</taxon>
        <taxon>Pseudomonadota</taxon>
        <taxon>Betaproteobacteria</taxon>
        <taxon>Rhodocyclales</taxon>
        <taxon>Zoogloeaceae</taxon>
        <taxon>Thauera</taxon>
    </lineage>
</organism>
<feature type="domain" description="Tyr recombinase" evidence="2">
    <location>
        <begin position="23"/>
        <end position="73"/>
    </location>
</feature>
<dbReference type="Proteomes" id="UP001595974">
    <property type="component" value="Unassembled WGS sequence"/>
</dbReference>
<dbReference type="Gene3D" id="1.10.443.10">
    <property type="entry name" value="Intergrase catalytic core"/>
    <property type="match status" value="1"/>
</dbReference>
<proteinExistence type="predicted"/>
<dbReference type="Pfam" id="PF00589">
    <property type="entry name" value="Phage_integrase"/>
    <property type="match status" value="1"/>
</dbReference>
<sequence length="74" mass="8321">MHKIVQEVFERVAKRGEALDDELRSRTNILSTASAHWLRHTAGSNMPGAEVDPRFVSDNLGHEFILATSLYLQS</sequence>
<evidence type="ECO:0000256" key="1">
    <source>
        <dbReference type="ARBA" id="ARBA00023172"/>
    </source>
</evidence>
<reference evidence="4" key="1">
    <citation type="journal article" date="2019" name="Int. J. Syst. Evol. Microbiol.">
        <title>The Global Catalogue of Microorganisms (GCM) 10K type strain sequencing project: providing services to taxonomists for standard genome sequencing and annotation.</title>
        <authorList>
            <consortium name="The Broad Institute Genomics Platform"/>
            <consortium name="The Broad Institute Genome Sequencing Center for Infectious Disease"/>
            <person name="Wu L."/>
            <person name="Ma J."/>
        </authorList>
    </citation>
    <scope>NUCLEOTIDE SEQUENCE [LARGE SCALE GENOMIC DNA]</scope>
    <source>
        <strain evidence="4">SHR3</strain>
    </source>
</reference>
<gene>
    <name evidence="3" type="ORF">ACFPTN_17755</name>
</gene>
<dbReference type="InterPro" id="IPR013762">
    <property type="entry name" value="Integrase-like_cat_sf"/>
</dbReference>
<accession>A0ABW1AVT4</accession>
<comment type="caution">
    <text evidence="3">The sequence shown here is derived from an EMBL/GenBank/DDBJ whole genome shotgun (WGS) entry which is preliminary data.</text>
</comment>
<keyword evidence="4" id="KW-1185">Reference proteome</keyword>
<dbReference type="RefSeq" id="WP_385961705.1">
    <property type="nucleotide sequence ID" value="NZ_JBHSOG010000093.1"/>
</dbReference>
<evidence type="ECO:0000259" key="2">
    <source>
        <dbReference type="Pfam" id="PF00589"/>
    </source>
</evidence>
<dbReference type="SUPFAM" id="SSF56349">
    <property type="entry name" value="DNA breaking-rejoining enzymes"/>
    <property type="match status" value="1"/>
</dbReference>
<dbReference type="InterPro" id="IPR011010">
    <property type="entry name" value="DNA_brk_join_enz"/>
</dbReference>
<protein>
    <submittedName>
        <fullName evidence="3">Tyrosine-type recombinase/integrase</fullName>
    </submittedName>
</protein>
<name>A0ABW1AVT4_9RHOO</name>